<dbReference type="Gene3D" id="1.10.510.10">
    <property type="entry name" value="Transferase(Phosphotransferase) domain 1"/>
    <property type="match status" value="3"/>
</dbReference>
<evidence type="ECO:0000313" key="3">
    <source>
        <dbReference type="Proteomes" id="UP000266861"/>
    </source>
</evidence>
<comment type="caution">
    <text evidence="2">The sequence shown here is derived from an EMBL/GenBank/DDBJ whole genome shotgun (WGS) entry which is preliminary data.</text>
</comment>
<dbReference type="Pfam" id="PF07714">
    <property type="entry name" value="PK_Tyr_Ser-Thr"/>
    <property type="match status" value="2"/>
</dbReference>
<dbReference type="InterPro" id="IPR011009">
    <property type="entry name" value="Kinase-like_dom_sf"/>
</dbReference>
<dbReference type="EMBL" id="PQFF01000051">
    <property type="protein sequence ID" value="RHZ86115.1"/>
    <property type="molecule type" value="Genomic_DNA"/>
</dbReference>
<dbReference type="InterPro" id="IPR050167">
    <property type="entry name" value="Ser_Thr_protein_kinase"/>
</dbReference>
<dbReference type="PROSITE" id="PS50011">
    <property type="entry name" value="PROTEIN_KINASE_DOM"/>
    <property type="match status" value="2"/>
</dbReference>
<evidence type="ECO:0000259" key="1">
    <source>
        <dbReference type="PROSITE" id="PS50011"/>
    </source>
</evidence>
<evidence type="ECO:0000313" key="2">
    <source>
        <dbReference type="EMBL" id="RHZ86115.1"/>
    </source>
</evidence>
<reference evidence="2 3" key="1">
    <citation type="submission" date="2018-08" db="EMBL/GenBank/DDBJ databases">
        <title>Genome and evolution of the arbuscular mycorrhizal fungus Diversispora epigaea (formerly Glomus versiforme) and its bacterial endosymbionts.</title>
        <authorList>
            <person name="Sun X."/>
            <person name="Fei Z."/>
            <person name="Harrison M."/>
        </authorList>
    </citation>
    <scope>NUCLEOTIDE SEQUENCE [LARGE SCALE GENOMIC DNA]</scope>
    <source>
        <strain evidence="2 3">IT104</strain>
    </source>
</reference>
<feature type="domain" description="Protein kinase" evidence="1">
    <location>
        <begin position="1"/>
        <end position="229"/>
    </location>
</feature>
<dbReference type="GO" id="GO:0004672">
    <property type="term" value="F:protein kinase activity"/>
    <property type="evidence" value="ECO:0007669"/>
    <property type="project" value="InterPro"/>
</dbReference>
<dbReference type="GO" id="GO:0007165">
    <property type="term" value="P:signal transduction"/>
    <property type="evidence" value="ECO:0007669"/>
    <property type="project" value="TreeGrafter"/>
</dbReference>
<dbReference type="InterPro" id="IPR000719">
    <property type="entry name" value="Prot_kinase_dom"/>
</dbReference>
<dbReference type="PANTHER" id="PTHR23257">
    <property type="entry name" value="SERINE-THREONINE PROTEIN KINASE"/>
    <property type="match status" value="1"/>
</dbReference>
<proteinExistence type="predicted"/>
<sequence length="533" mass="61350">MNELQNYNAVNHHKNIIKFYGVSIDYSTEKCYLVLQYAKDNDLRTYLRNNFKNLDWETKIKMAQDITNGLCYMHEANIVHQDLHSRNVLVHKRKLLITDLGLSQPLDTNSTSFVGDLEKCKKIISGLREALINGTPEDYIKIYSNAWKDNPKQRPNIEDIRGSLENIQFKNKFNNSNENNENNQYIQIEVCANNQLNKFKPMESYSRDSMSFGSNNQISFGTLINLANLEIAVLGNPGESSTLSLNSSDQEWLNNELKKYGYNIFENLEEIGDSIHNATLMNGEKKMTLKSIVVNSMELFVNELKKHLNVKSHENIMKFYGISQKDLNNRNYILVLECSNGETLRNYLKSNFKNLKWSDKLKLAQQIAKVIEHFHSSDIIHGDMNSENILIHNDAIKISNFGISKLVIGPPIDLLNSLGLIEYSDPILLEAEGKFNRTKASDIYSVGILLWEISSGKIPYYSYESRLQDKLEKLDLISYIIKGNREFPIEGTPQNYVKIYQDCWDQKPDQRPDIGKVIQDLEYVAEIIAESIE</sequence>
<protein>
    <recommendedName>
        <fullName evidence="1">Protein kinase domain-containing protein</fullName>
    </recommendedName>
</protein>
<dbReference type="GO" id="GO:0005737">
    <property type="term" value="C:cytoplasm"/>
    <property type="evidence" value="ECO:0007669"/>
    <property type="project" value="TreeGrafter"/>
</dbReference>
<dbReference type="OrthoDB" id="10261027at2759"/>
<name>A0A397JCN6_9GLOM</name>
<organism evidence="2 3">
    <name type="scientific">Diversispora epigaea</name>
    <dbReference type="NCBI Taxonomy" id="1348612"/>
    <lineage>
        <taxon>Eukaryota</taxon>
        <taxon>Fungi</taxon>
        <taxon>Fungi incertae sedis</taxon>
        <taxon>Mucoromycota</taxon>
        <taxon>Glomeromycotina</taxon>
        <taxon>Glomeromycetes</taxon>
        <taxon>Diversisporales</taxon>
        <taxon>Diversisporaceae</taxon>
        <taxon>Diversispora</taxon>
    </lineage>
</organism>
<dbReference type="InterPro" id="IPR001245">
    <property type="entry name" value="Ser-Thr/Tyr_kinase_cat_dom"/>
</dbReference>
<dbReference type="STRING" id="1348612.A0A397JCN6"/>
<dbReference type="GO" id="GO:0005524">
    <property type="term" value="F:ATP binding"/>
    <property type="evidence" value="ECO:0007669"/>
    <property type="project" value="InterPro"/>
</dbReference>
<gene>
    <name evidence="2" type="ORF">Glove_54g169</name>
</gene>
<feature type="domain" description="Protein kinase" evidence="1">
    <location>
        <begin position="265"/>
        <end position="524"/>
    </location>
</feature>
<keyword evidence="3" id="KW-1185">Reference proteome</keyword>
<dbReference type="AlphaFoldDB" id="A0A397JCN6"/>
<dbReference type="SUPFAM" id="SSF56112">
    <property type="entry name" value="Protein kinase-like (PK-like)"/>
    <property type="match status" value="2"/>
</dbReference>
<dbReference type="Proteomes" id="UP000266861">
    <property type="component" value="Unassembled WGS sequence"/>
</dbReference>
<accession>A0A397JCN6</accession>